<dbReference type="OrthoDB" id="2871129at2"/>
<protein>
    <recommendedName>
        <fullName evidence="4">DUF4367 domain-containing protein</fullName>
    </recommendedName>
</protein>
<organism evidence="2 3">
    <name type="scientific">Anaerobacillus alkalilacustris</name>
    <dbReference type="NCBI Taxonomy" id="393763"/>
    <lineage>
        <taxon>Bacteria</taxon>
        <taxon>Bacillati</taxon>
        <taxon>Bacillota</taxon>
        <taxon>Bacilli</taxon>
        <taxon>Bacillales</taxon>
        <taxon>Bacillaceae</taxon>
        <taxon>Anaerobacillus</taxon>
    </lineage>
</organism>
<accession>A0A1S2LME0</accession>
<gene>
    <name evidence="2" type="ORF">BKP37_10205</name>
</gene>
<comment type="caution">
    <text evidence="2">The sequence shown here is derived from an EMBL/GenBank/DDBJ whole genome shotgun (WGS) entry which is preliminary data.</text>
</comment>
<evidence type="ECO:0000313" key="3">
    <source>
        <dbReference type="Proteomes" id="UP000179524"/>
    </source>
</evidence>
<evidence type="ECO:0000256" key="1">
    <source>
        <dbReference type="SAM" id="Phobius"/>
    </source>
</evidence>
<keyword evidence="1" id="KW-0472">Membrane</keyword>
<keyword evidence="3" id="KW-1185">Reference proteome</keyword>
<dbReference type="EMBL" id="MLQR01000027">
    <property type="protein sequence ID" value="OIJ13641.1"/>
    <property type="molecule type" value="Genomic_DNA"/>
</dbReference>
<dbReference type="RefSeq" id="WP_071309492.1">
    <property type="nucleotide sequence ID" value="NZ_MLQR01000027.1"/>
</dbReference>
<evidence type="ECO:0008006" key="4">
    <source>
        <dbReference type="Google" id="ProtNLM"/>
    </source>
</evidence>
<dbReference type="AlphaFoldDB" id="A0A1S2LME0"/>
<name>A0A1S2LME0_9BACI</name>
<sequence length="266" mass="30732">MKDKNVDKKIKESLLKNTDESLQQKAEIWKNIEKKLDFSEENNRNKITNMEENNMKTEQNVRKNRKSKGWVTGTVAAALLLGIFATSTDTGQAFVNNIREYFAPQKQVVEEMEGMPEEKEVVLEEGETGYIIYIDAERYEMVKENGVDTIVFKEELDERYPEVSMSIRQVEDKTPQQLADEIHSELKKSFATVDEITNVTEPVDGLFIHAIDGYEWNSPVTQVYIVSNEKEGSFIIEQKFFLEAAEGHGMRFDHMLNEFKIVEVVE</sequence>
<keyword evidence="1" id="KW-0812">Transmembrane</keyword>
<reference evidence="2 3" key="1">
    <citation type="submission" date="2016-10" db="EMBL/GenBank/DDBJ databases">
        <title>Draft genome sequences of four alkaliphilic bacteria belonging to the Anaerobacillus genus.</title>
        <authorList>
            <person name="Bassil N.M."/>
            <person name="Lloyd J.R."/>
        </authorList>
    </citation>
    <scope>NUCLEOTIDE SEQUENCE [LARGE SCALE GENOMIC DNA]</scope>
    <source>
        <strain evidence="2 3">DSM 18345</strain>
    </source>
</reference>
<evidence type="ECO:0000313" key="2">
    <source>
        <dbReference type="EMBL" id="OIJ13641.1"/>
    </source>
</evidence>
<proteinExistence type="predicted"/>
<keyword evidence="1" id="KW-1133">Transmembrane helix</keyword>
<dbReference type="Proteomes" id="UP000179524">
    <property type="component" value="Unassembled WGS sequence"/>
</dbReference>
<feature type="transmembrane region" description="Helical" evidence="1">
    <location>
        <begin position="69"/>
        <end position="87"/>
    </location>
</feature>